<gene>
    <name evidence="2" type="ORF">NDU88_009564</name>
</gene>
<feature type="region of interest" description="Disordered" evidence="1">
    <location>
        <begin position="1"/>
        <end position="129"/>
    </location>
</feature>
<comment type="caution">
    <text evidence="2">The sequence shown here is derived from an EMBL/GenBank/DDBJ whole genome shotgun (WGS) entry which is preliminary data.</text>
</comment>
<dbReference type="AlphaFoldDB" id="A0AAV7PZR8"/>
<organism evidence="2 3">
    <name type="scientific">Pleurodeles waltl</name>
    <name type="common">Iberian ribbed newt</name>
    <dbReference type="NCBI Taxonomy" id="8319"/>
    <lineage>
        <taxon>Eukaryota</taxon>
        <taxon>Metazoa</taxon>
        <taxon>Chordata</taxon>
        <taxon>Craniata</taxon>
        <taxon>Vertebrata</taxon>
        <taxon>Euteleostomi</taxon>
        <taxon>Amphibia</taxon>
        <taxon>Batrachia</taxon>
        <taxon>Caudata</taxon>
        <taxon>Salamandroidea</taxon>
        <taxon>Salamandridae</taxon>
        <taxon>Pleurodelinae</taxon>
        <taxon>Pleurodeles</taxon>
    </lineage>
</organism>
<dbReference type="EMBL" id="JANPWB010000011">
    <property type="protein sequence ID" value="KAJ1131225.1"/>
    <property type="molecule type" value="Genomic_DNA"/>
</dbReference>
<reference evidence="2" key="1">
    <citation type="journal article" date="2022" name="bioRxiv">
        <title>Sequencing and chromosome-scale assembly of the giantPleurodeles waltlgenome.</title>
        <authorList>
            <person name="Brown T."/>
            <person name="Elewa A."/>
            <person name="Iarovenko S."/>
            <person name="Subramanian E."/>
            <person name="Araus A.J."/>
            <person name="Petzold A."/>
            <person name="Susuki M."/>
            <person name="Suzuki K.-i.T."/>
            <person name="Hayashi T."/>
            <person name="Toyoda A."/>
            <person name="Oliveira C."/>
            <person name="Osipova E."/>
            <person name="Leigh N.D."/>
            <person name="Simon A."/>
            <person name="Yun M.H."/>
        </authorList>
    </citation>
    <scope>NUCLEOTIDE SEQUENCE</scope>
    <source>
        <strain evidence="2">20211129_DDA</strain>
        <tissue evidence="2">Liver</tissue>
    </source>
</reference>
<sequence length="129" mass="14964">MCRKEQINEQKRGKNKQKNKQKDLLNGVMLQTPLSRSWGKGGVLGGERLEWLEDENAGKRGKEQKRVKQSEKLAEERDKCAEKRAQEREKEEEKQAEKKEKRAEQQNKPSQQRVAVGKLDRALSHGKLT</sequence>
<feature type="compositionally biased region" description="Basic and acidic residues" evidence="1">
    <location>
        <begin position="1"/>
        <end position="12"/>
    </location>
</feature>
<evidence type="ECO:0000313" key="2">
    <source>
        <dbReference type="EMBL" id="KAJ1131225.1"/>
    </source>
</evidence>
<keyword evidence="3" id="KW-1185">Reference proteome</keyword>
<accession>A0AAV7PZR8</accession>
<evidence type="ECO:0000256" key="1">
    <source>
        <dbReference type="SAM" id="MobiDB-lite"/>
    </source>
</evidence>
<name>A0AAV7PZR8_PLEWA</name>
<proteinExistence type="predicted"/>
<feature type="compositionally biased region" description="Basic and acidic residues" evidence="1">
    <location>
        <begin position="47"/>
        <end position="105"/>
    </location>
</feature>
<dbReference type="Proteomes" id="UP001066276">
    <property type="component" value="Chromosome 7"/>
</dbReference>
<protein>
    <submittedName>
        <fullName evidence="2">Uncharacterized protein</fullName>
    </submittedName>
</protein>
<evidence type="ECO:0000313" key="3">
    <source>
        <dbReference type="Proteomes" id="UP001066276"/>
    </source>
</evidence>